<dbReference type="SUPFAM" id="SSF50630">
    <property type="entry name" value="Acid proteases"/>
    <property type="match status" value="2"/>
</dbReference>
<dbReference type="CDD" id="cd05471">
    <property type="entry name" value="pepsin_like"/>
    <property type="match status" value="2"/>
</dbReference>
<dbReference type="PANTHER" id="PTHR47966">
    <property type="entry name" value="BETA-SITE APP-CLEAVING ENZYME, ISOFORM A-RELATED"/>
    <property type="match status" value="1"/>
</dbReference>
<dbReference type="GO" id="GO:0006508">
    <property type="term" value="P:proteolysis"/>
    <property type="evidence" value="ECO:0007669"/>
    <property type="project" value="InterPro"/>
</dbReference>
<dbReference type="PROSITE" id="PS51767">
    <property type="entry name" value="PEPTIDASE_A1"/>
    <property type="match status" value="2"/>
</dbReference>
<dbReference type="InterPro" id="IPR001461">
    <property type="entry name" value="Aspartic_peptidase_A1"/>
</dbReference>
<reference evidence="7" key="1">
    <citation type="journal article" date="2020" name="Fungal Divers.">
        <title>Resolving the Mortierellaceae phylogeny through synthesis of multi-gene phylogenetics and phylogenomics.</title>
        <authorList>
            <person name="Vandepol N."/>
            <person name="Liber J."/>
            <person name="Desiro A."/>
            <person name="Na H."/>
            <person name="Kennedy M."/>
            <person name="Barry K."/>
            <person name="Grigoriev I.V."/>
            <person name="Miller A.N."/>
            <person name="O'Donnell K."/>
            <person name="Stajich J.E."/>
            <person name="Bonito G."/>
        </authorList>
    </citation>
    <scope>NUCLEOTIDE SEQUENCE</scope>
    <source>
        <strain evidence="7">CK1249</strain>
    </source>
</reference>
<evidence type="ECO:0000256" key="3">
    <source>
        <dbReference type="PIRSR" id="PIRSR601461-2"/>
    </source>
</evidence>
<feature type="domain" description="Peptidase A1" evidence="6">
    <location>
        <begin position="505"/>
        <end position="797"/>
    </location>
</feature>
<dbReference type="Proteomes" id="UP000738359">
    <property type="component" value="Unassembled WGS sequence"/>
</dbReference>
<accession>A0A9P6M1B1</accession>
<name>A0A9P6M1B1_MORAP</name>
<organism evidence="7 8">
    <name type="scientific">Mortierella alpina</name>
    <name type="common">Oleaginous fungus</name>
    <name type="synonym">Mortierella renispora</name>
    <dbReference type="NCBI Taxonomy" id="64518"/>
    <lineage>
        <taxon>Eukaryota</taxon>
        <taxon>Fungi</taxon>
        <taxon>Fungi incertae sedis</taxon>
        <taxon>Mucoromycota</taxon>
        <taxon>Mortierellomycotina</taxon>
        <taxon>Mortierellomycetes</taxon>
        <taxon>Mortierellales</taxon>
        <taxon>Mortierellaceae</taxon>
        <taxon>Mortierella</taxon>
    </lineage>
</organism>
<gene>
    <name evidence="7" type="ORF">BGZ70_008880</name>
</gene>
<dbReference type="Pfam" id="PF00026">
    <property type="entry name" value="Asp"/>
    <property type="match status" value="2"/>
</dbReference>
<feature type="active site" evidence="2">
    <location>
        <position position="523"/>
    </location>
</feature>
<feature type="compositionally biased region" description="Acidic residues" evidence="4">
    <location>
        <begin position="354"/>
        <end position="371"/>
    </location>
</feature>
<evidence type="ECO:0000256" key="2">
    <source>
        <dbReference type="PIRSR" id="PIRSR601461-1"/>
    </source>
</evidence>
<evidence type="ECO:0000256" key="1">
    <source>
        <dbReference type="ARBA" id="ARBA00007447"/>
    </source>
</evidence>
<dbReference type="AlphaFoldDB" id="A0A9P6M1B1"/>
<dbReference type="OrthoDB" id="15189at2759"/>
<dbReference type="PRINTS" id="PR00792">
    <property type="entry name" value="PEPSIN"/>
</dbReference>
<sequence>MKVYIGITAALALAFASLTTADAAQEEYLKIPIKTVNGPIRLSTMGRWRHTLHKYGLLDKKSAAVSGIGTEAAAGPRGHQRSRALSETNVARIPLVDYDFDREIDFDTGSSQFIIAAKGCAQCSGTTHYDPTISKTFRANGKPWRITYGDQSHAAGYLGWDHITIDGIRVKDQQLALVTNESAGFDDTIDGIMGLAFGALSASIASTKTVFENMMAQKLVDQGVFSFYLGKSSLQGGGEFIFGGMDLDRVAPGKELTYTPVTRARYWQIKINNVFVNGKSVVSNGGGSGGGGGGGGKKHVFIKNNYVVFDQANKRVGIAPLKLEVDPAPDSDEKLDIGINSLLEANEFSLDHGLEEEDIRDNDEPDEDGEGLEGRDKVGGDDGEGHIEAQEKRWEITDETSRDHVGSVAKYSQVRTSSYFMKFGLNISAALALVFAGVTIAAPANPQGKTIRIPIVNKGPKYQPNTIAEWSYTLRKFGFEHAAEGMTAQAVADLALVDLGLDREYYGLIDIGTPAQTLKVMMDTGSARLLISSSKCPDCTGNTHFDRSASSTYQPSDEIWSANFGDMSSASGVTGHDVVKLADLTIKDQPVHLAEQMSPDFDGDTTSVLESMMDQDLLDKGLVSFALGKYSFETGGEALFGGIDMSKVEDGHEITYTDVVNDRYWAVRIADTFVDGQSVFSDSSSSKALMSVMDTGSTLLILPAAVASAIHKKIPKAIRLHERWYVPCKGTARLEFEMGGAKFGVPYSDIARERSALRGMCHSGVQTNPGNFAIIGDVFLKNNYVVFDEENRRIGFAPLKQ</sequence>
<feature type="compositionally biased region" description="Basic and acidic residues" evidence="4">
    <location>
        <begin position="372"/>
        <end position="398"/>
    </location>
</feature>
<evidence type="ECO:0000256" key="4">
    <source>
        <dbReference type="SAM" id="MobiDB-lite"/>
    </source>
</evidence>
<dbReference type="PANTHER" id="PTHR47966:SF51">
    <property type="entry name" value="BETA-SITE APP-CLEAVING ENZYME, ISOFORM A-RELATED"/>
    <property type="match status" value="1"/>
</dbReference>
<dbReference type="InterPro" id="IPR033121">
    <property type="entry name" value="PEPTIDASE_A1"/>
</dbReference>
<evidence type="ECO:0000256" key="5">
    <source>
        <dbReference type="SAM" id="SignalP"/>
    </source>
</evidence>
<keyword evidence="3" id="KW-1015">Disulfide bond</keyword>
<feature type="chain" id="PRO_5040369171" description="Peptidase A1 domain-containing protein" evidence="5">
    <location>
        <begin position="24"/>
        <end position="801"/>
    </location>
</feature>
<feature type="signal peptide" evidence="5">
    <location>
        <begin position="1"/>
        <end position="23"/>
    </location>
</feature>
<dbReference type="GO" id="GO:0004190">
    <property type="term" value="F:aspartic-type endopeptidase activity"/>
    <property type="evidence" value="ECO:0007669"/>
    <property type="project" value="InterPro"/>
</dbReference>
<comment type="caution">
    <text evidence="7">The sequence shown here is derived from an EMBL/GenBank/DDBJ whole genome shotgun (WGS) entry which is preliminary data.</text>
</comment>
<dbReference type="EMBL" id="JAAAHY010000677">
    <property type="protein sequence ID" value="KAF9959325.1"/>
    <property type="molecule type" value="Genomic_DNA"/>
</dbReference>
<comment type="similarity">
    <text evidence="1">Belongs to the peptidase A1 family.</text>
</comment>
<evidence type="ECO:0000313" key="8">
    <source>
        <dbReference type="Proteomes" id="UP000738359"/>
    </source>
</evidence>
<keyword evidence="5" id="KW-0732">Signal</keyword>
<feature type="domain" description="Peptidase A1" evidence="6">
    <location>
        <begin position="89"/>
        <end position="480"/>
    </location>
</feature>
<dbReference type="InterPro" id="IPR021109">
    <property type="entry name" value="Peptidase_aspartic_dom_sf"/>
</dbReference>
<dbReference type="InterPro" id="IPR034164">
    <property type="entry name" value="Pepsin-like_dom"/>
</dbReference>
<proteinExistence type="inferred from homology"/>
<keyword evidence="8" id="KW-1185">Reference proteome</keyword>
<evidence type="ECO:0000259" key="6">
    <source>
        <dbReference type="PROSITE" id="PS51767"/>
    </source>
</evidence>
<evidence type="ECO:0000313" key="7">
    <source>
        <dbReference type="EMBL" id="KAF9959325.1"/>
    </source>
</evidence>
<feature type="active site" evidence="2">
    <location>
        <position position="694"/>
    </location>
</feature>
<dbReference type="Gene3D" id="2.40.70.10">
    <property type="entry name" value="Acid Proteases"/>
    <property type="match status" value="3"/>
</dbReference>
<feature type="region of interest" description="Disordered" evidence="4">
    <location>
        <begin position="353"/>
        <end position="398"/>
    </location>
</feature>
<protein>
    <recommendedName>
        <fullName evidence="6">Peptidase A1 domain-containing protein</fullName>
    </recommendedName>
</protein>
<feature type="disulfide bond" evidence="3">
    <location>
        <begin position="728"/>
        <end position="761"/>
    </location>
</feature>